<dbReference type="OrthoDB" id="616263at2759"/>
<comment type="caution">
    <text evidence="2">The sequence shown here is derived from an EMBL/GenBank/DDBJ whole genome shotgun (WGS) entry which is preliminary data.</text>
</comment>
<dbReference type="Proteomes" id="UP000499080">
    <property type="component" value="Unassembled WGS sequence"/>
</dbReference>
<feature type="region of interest" description="Disordered" evidence="1">
    <location>
        <begin position="32"/>
        <end position="57"/>
    </location>
</feature>
<evidence type="ECO:0000256" key="1">
    <source>
        <dbReference type="SAM" id="MobiDB-lite"/>
    </source>
</evidence>
<dbReference type="InterPro" id="IPR036397">
    <property type="entry name" value="RNaseH_sf"/>
</dbReference>
<name>A0A4Y2TY59_ARAVE</name>
<evidence type="ECO:0000313" key="3">
    <source>
        <dbReference type="Proteomes" id="UP000499080"/>
    </source>
</evidence>
<dbReference type="GO" id="GO:0003676">
    <property type="term" value="F:nucleic acid binding"/>
    <property type="evidence" value="ECO:0007669"/>
    <property type="project" value="InterPro"/>
</dbReference>
<dbReference type="EMBL" id="BGPR01031974">
    <property type="protein sequence ID" value="GBO05282.1"/>
    <property type="molecule type" value="Genomic_DNA"/>
</dbReference>
<proteinExistence type="predicted"/>
<gene>
    <name evidence="2" type="ORF">AVEN_198595_1</name>
</gene>
<keyword evidence="3" id="KW-1185">Reference proteome</keyword>
<organism evidence="2 3">
    <name type="scientific">Araneus ventricosus</name>
    <name type="common">Orbweaver spider</name>
    <name type="synonym">Epeira ventricosa</name>
    <dbReference type="NCBI Taxonomy" id="182803"/>
    <lineage>
        <taxon>Eukaryota</taxon>
        <taxon>Metazoa</taxon>
        <taxon>Ecdysozoa</taxon>
        <taxon>Arthropoda</taxon>
        <taxon>Chelicerata</taxon>
        <taxon>Arachnida</taxon>
        <taxon>Araneae</taxon>
        <taxon>Araneomorphae</taxon>
        <taxon>Entelegynae</taxon>
        <taxon>Araneoidea</taxon>
        <taxon>Araneidae</taxon>
        <taxon>Araneus</taxon>
    </lineage>
</organism>
<dbReference type="Gene3D" id="3.30.420.10">
    <property type="entry name" value="Ribonuclease H-like superfamily/Ribonuclease H"/>
    <property type="match status" value="1"/>
</dbReference>
<dbReference type="AlphaFoldDB" id="A0A4Y2TY59"/>
<sequence>MESSSCMTIPILLAKLSATKVQVGSLELHPYSPDLAPNLSSKHLSGRKLSSDSDERTPVENWFNVHGRDFYQAGLNKLVQRSDKCLNRFGDYVEK</sequence>
<accession>A0A4Y2TY59</accession>
<evidence type="ECO:0000313" key="2">
    <source>
        <dbReference type="EMBL" id="GBO05282.1"/>
    </source>
</evidence>
<protein>
    <submittedName>
        <fullName evidence="2">Uncharacterized protein</fullName>
    </submittedName>
</protein>
<reference evidence="2 3" key="1">
    <citation type="journal article" date="2019" name="Sci. Rep.">
        <title>Orb-weaving spider Araneus ventricosus genome elucidates the spidroin gene catalogue.</title>
        <authorList>
            <person name="Kono N."/>
            <person name="Nakamura H."/>
            <person name="Ohtoshi R."/>
            <person name="Moran D.A.P."/>
            <person name="Shinohara A."/>
            <person name="Yoshida Y."/>
            <person name="Fujiwara M."/>
            <person name="Mori M."/>
            <person name="Tomita M."/>
            <person name="Arakawa K."/>
        </authorList>
    </citation>
    <scope>NUCLEOTIDE SEQUENCE [LARGE SCALE GENOMIC DNA]</scope>
</reference>